<feature type="coiled-coil region" evidence="1">
    <location>
        <begin position="21"/>
        <end position="55"/>
    </location>
</feature>
<proteinExistence type="predicted"/>
<keyword evidence="3" id="KW-1185">Reference proteome</keyword>
<organism evidence="2 3">
    <name type="scientific">Tritrichomonas musculus</name>
    <dbReference type="NCBI Taxonomy" id="1915356"/>
    <lineage>
        <taxon>Eukaryota</taxon>
        <taxon>Metamonada</taxon>
        <taxon>Parabasalia</taxon>
        <taxon>Tritrichomonadida</taxon>
        <taxon>Tritrichomonadidae</taxon>
        <taxon>Tritrichomonas</taxon>
    </lineage>
</organism>
<name>A0ABR2LBS0_9EUKA</name>
<keyword evidence="1" id="KW-0175">Coiled coil</keyword>
<evidence type="ECO:0000313" key="3">
    <source>
        <dbReference type="Proteomes" id="UP001470230"/>
    </source>
</evidence>
<evidence type="ECO:0000256" key="1">
    <source>
        <dbReference type="SAM" id="Coils"/>
    </source>
</evidence>
<dbReference type="EMBL" id="JAPFFF010000001">
    <property type="protein sequence ID" value="KAK8900471.1"/>
    <property type="molecule type" value="Genomic_DNA"/>
</dbReference>
<protein>
    <submittedName>
        <fullName evidence="2">Uncharacterized protein</fullName>
    </submittedName>
</protein>
<gene>
    <name evidence="2" type="ORF">M9Y10_002798</name>
</gene>
<feature type="coiled-coil region" evidence="1">
    <location>
        <begin position="111"/>
        <end position="230"/>
    </location>
</feature>
<comment type="caution">
    <text evidence="2">The sequence shown here is derived from an EMBL/GenBank/DDBJ whole genome shotgun (WGS) entry which is preliminary data.</text>
</comment>
<reference evidence="2 3" key="1">
    <citation type="submission" date="2024-04" db="EMBL/GenBank/DDBJ databases">
        <title>Tritrichomonas musculus Genome.</title>
        <authorList>
            <person name="Alves-Ferreira E."/>
            <person name="Grigg M."/>
            <person name="Lorenzi H."/>
            <person name="Galac M."/>
        </authorList>
    </citation>
    <scope>NUCLEOTIDE SEQUENCE [LARGE SCALE GENOMIC DNA]</scope>
    <source>
        <strain evidence="2 3">EAF2021</strain>
    </source>
</reference>
<evidence type="ECO:0000313" key="2">
    <source>
        <dbReference type="EMBL" id="KAK8900471.1"/>
    </source>
</evidence>
<sequence length="396" mass="46486">MIDQQALGIKSFEDEKDEAKLLLILDDIEASKKQINSLENEKNSLSIELENLTFHLRELRIQRDLLSSPPEPLSQEENIQNAEENFFPYYNTLENRESEHEARLEGQRQITANLNHKLNEYHQKNKSLKEELRKLEEEDNKLDDDILTSNNALVDLNIQLDSSIKENEFIIQKCEELKNELEERDSHLKENVMVQYETLTAKYKKDQLKLAELKKKTSKLQADISRHEKKAQDDFDLEKERCEKEAAISYWKNDRGVLKNKLKNLKAQLYSVQANLEKSKKRDEDLNDKYTKLLGENHNFGECELAKKCLLYDISDATKEKEITVSSKDYDYELEYSEQLLKELECIDKSLEVFHEYRDSQISSLNQELSQCSQIGFLTLLKEELAELQSQLLNLQ</sequence>
<dbReference type="Proteomes" id="UP001470230">
    <property type="component" value="Unassembled WGS sequence"/>
</dbReference>
<accession>A0ABR2LBS0</accession>